<accession>A0A3M7TNZ1</accession>
<evidence type="ECO:0000313" key="2">
    <source>
        <dbReference type="Proteomes" id="UP000278746"/>
    </source>
</evidence>
<dbReference type="AlphaFoldDB" id="A0A3M7TNZ1"/>
<name>A0A3M7TNZ1_9BACI</name>
<proteinExistence type="predicted"/>
<evidence type="ECO:0000313" key="1">
    <source>
        <dbReference type="EMBL" id="RNA67108.1"/>
    </source>
</evidence>
<sequence length="114" mass="13007">MERDHVSTISITHYNDHYHVVEETVIEEEEKINEVLESLGEISLRKPGSTYVHPRENVNVQLLRTSSAPVATLTFYKDGYLEVADRTTPSSQSTHIIRGDYDINHVKELLVTAE</sequence>
<dbReference type="Proteomes" id="UP000278746">
    <property type="component" value="Unassembled WGS sequence"/>
</dbReference>
<comment type="caution">
    <text evidence="1">The sequence shown here is derived from an EMBL/GenBank/DDBJ whole genome shotgun (WGS) entry which is preliminary data.</text>
</comment>
<organism evidence="1 2">
    <name type="scientific">Alteribacter keqinensis</name>
    <dbReference type="NCBI Taxonomy" id="2483800"/>
    <lineage>
        <taxon>Bacteria</taxon>
        <taxon>Bacillati</taxon>
        <taxon>Bacillota</taxon>
        <taxon>Bacilli</taxon>
        <taxon>Bacillales</taxon>
        <taxon>Bacillaceae</taxon>
        <taxon>Alteribacter</taxon>
    </lineage>
</organism>
<protein>
    <submittedName>
        <fullName evidence="1">Uncharacterized protein</fullName>
    </submittedName>
</protein>
<dbReference type="EMBL" id="RHIB01000003">
    <property type="protein sequence ID" value="RNA67108.1"/>
    <property type="molecule type" value="Genomic_DNA"/>
</dbReference>
<keyword evidence="2" id="KW-1185">Reference proteome</keyword>
<gene>
    <name evidence="1" type="ORF">EBO34_18135</name>
</gene>
<reference evidence="1 2" key="1">
    <citation type="submission" date="2018-10" db="EMBL/GenBank/DDBJ databases">
        <title>Bacillus Keqinensis sp. nov., a moderately halophilic bacterium isolated from a saline-alkaline lake.</title>
        <authorList>
            <person name="Wang H."/>
        </authorList>
    </citation>
    <scope>NUCLEOTIDE SEQUENCE [LARGE SCALE GENOMIC DNA]</scope>
    <source>
        <strain evidence="1 2">KQ-3</strain>
    </source>
</reference>